<sequence length="93" mass="9997">MYDRTVSRLVDRNLAHQQVLDKLVGRESIPAEPARGSCRPPLPVSPCCSAQMSGGPVVLWCGQCGHQVHGSHLDREVAAPAQAPASADGRWTR</sequence>
<organism evidence="1 2">
    <name type="scientific">Actinomadura harenae</name>
    <dbReference type="NCBI Taxonomy" id="2483351"/>
    <lineage>
        <taxon>Bacteria</taxon>
        <taxon>Bacillati</taxon>
        <taxon>Actinomycetota</taxon>
        <taxon>Actinomycetes</taxon>
        <taxon>Streptosporangiales</taxon>
        <taxon>Thermomonosporaceae</taxon>
        <taxon>Actinomadura</taxon>
    </lineage>
</organism>
<evidence type="ECO:0000313" key="2">
    <source>
        <dbReference type="Proteomes" id="UP000282674"/>
    </source>
</evidence>
<gene>
    <name evidence="1" type="ORF">EBO15_10345</name>
</gene>
<evidence type="ECO:0000313" key="1">
    <source>
        <dbReference type="EMBL" id="RMI45317.1"/>
    </source>
</evidence>
<comment type="caution">
    <text evidence="1">The sequence shown here is derived from an EMBL/GenBank/DDBJ whole genome shotgun (WGS) entry which is preliminary data.</text>
</comment>
<protein>
    <submittedName>
        <fullName evidence="1">Uncharacterized protein</fullName>
    </submittedName>
</protein>
<name>A0A3M2M6J0_9ACTN</name>
<accession>A0A3M2M6J0</accession>
<dbReference type="EMBL" id="RFFG01000014">
    <property type="protein sequence ID" value="RMI45317.1"/>
    <property type="molecule type" value="Genomic_DNA"/>
</dbReference>
<dbReference type="AlphaFoldDB" id="A0A3M2M6J0"/>
<dbReference type="Proteomes" id="UP000282674">
    <property type="component" value="Unassembled WGS sequence"/>
</dbReference>
<reference evidence="1 2" key="1">
    <citation type="submission" date="2018-10" db="EMBL/GenBank/DDBJ databases">
        <title>Isolation from soil.</title>
        <authorList>
            <person name="Hu J."/>
        </authorList>
    </citation>
    <scope>NUCLEOTIDE SEQUENCE [LARGE SCALE GENOMIC DNA]</scope>
    <source>
        <strain evidence="1 2">NEAU-Ht49</strain>
    </source>
</reference>
<keyword evidence="2" id="KW-1185">Reference proteome</keyword>
<proteinExistence type="predicted"/>